<dbReference type="SUPFAM" id="SSF54495">
    <property type="entry name" value="UBC-like"/>
    <property type="match status" value="1"/>
</dbReference>
<dbReference type="InterPro" id="IPR016135">
    <property type="entry name" value="UBQ-conjugating_enzyme/RWD"/>
</dbReference>
<dbReference type="InterPro" id="IPR023582">
    <property type="entry name" value="Impact"/>
</dbReference>
<dbReference type="SUPFAM" id="SSF54211">
    <property type="entry name" value="Ribosomal protein S5 domain 2-like"/>
    <property type="match status" value="1"/>
</dbReference>
<proteinExistence type="inferred from homology"/>
<dbReference type="PANTHER" id="PTHR16301">
    <property type="entry name" value="IMPACT-RELATED"/>
    <property type="match status" value="1"/>
</dbReference>
<comment type="subcellular location">
    <subcellularLocation>
        <location evidence="1">Cytoplasm</location>
    </subcellularLocation>
</comment>
<dbReference type="EMBL" id="JAPDRK010000018">
    <property type="protein sequence ID" value="KAJ9604676.1"/>
    <property type="molecule type" value="Genomic_DNA"/>
</dbReference>
<dbReference type="GO" id="GO:0005737">
    <property type="term" value="C:cytoplasm"/>
    <property type="evidence" value="ECO:0007669"/>
    <property type="project" value="UniProtKB-SubCell"/>
</dbReference>
<dbReference type="Proteomes" id="UP001172673">
    <property type="component" value="Unassembled WGS sequence"/>
</dbReference>
<evidence type="ECO:0000256" key="6">
    <source>
        <dbReference type="ARBA" id="ARBA00023016"/>
    </source>
</evidence>
<comment type="caution">
    <text evidence="8">The sequence shown here is derived from an EMBL/GenBank/DDBJ whole genome shotgun (WGS) entry which is preliminary data.</text>
</comment>
<dbReference type="Gene3D" id="3.30.230.30">
    <property type="entry name" value="Impact, N-terminal domain"/>
    <property type="match status" value="1"/>
</dbReference>
<organism evidence="8 9">
    <name type="scientific">Cladophialophora chaetospira</name>
    <dbReference type="NCBI Taxonomy" id="386627"/>
    <lineage>
        <taxon>Eukaryota</taxon>
        <taxon>Fungi</taxon>
        <taxon>Dikarya</taxon>
        <taxon>Ascomycota</taxon>
        <taxon>Pezizomycotina</taxon>
        <taxon>Eurotiomycetes</taxon>
        <taxon>Chaetothyriomycetidae</taxon>
        <taxon>Chaetothyriales</taxon>
        <taxon>Herpotrichiellaceae</taxon>
        <taxon>Cladophialophora</taxon>
    </lineage>
</organism>
<dbReference type="InterPro" id="IPR036956">
    <property type="entry name" value="Impact_N_sf"/>
</dbReference>
<evidence type="ECO:0000256" key="1">
    <source>
        <dbReference type="ARBA" id="ARBA00004496"/>
    </source>
</evidence>
<keyword evidence="6" id="KW-0346">Stress response</keyword>
<dbReference type="Gene3D" id="3.10.110.10">
    <property type="entry name" value="Ubiquitin Conjugating Enzyme"/>
    <property type="match status" value="1"/>
</dbReference>
<gene>
    <name evidence="8" type="ORF">H2200_010790</name>
</gene>
<dbReference type="PANTHER" id="PTHR16301:SF25">
    <property type="entry name" value="PROTEIN IMPACT"/>
    <property type="match status" value="1"/>
</dbReference>
<evidence type="ECO:0000256" key="5">
    <source>
        <dbReference type="ARBA" id="ARBA00022845"/>
    </source>
</evidence>
<dbReference type="InterPro" id="IPR020569">
    <property type="entry name" value="UPF0029_Impact_CS"/>
</dbReference>
<protein>
    <recommendedName>
        <fullName evidence="7">RWD domain-containing protein</fullName>
    </recommendedName>
</protein>
<dbReference type="PROSITE" id="PS50908">
    <property type="entry name" value="RWD"/>
    <property type="match status" value="1"/>
</dbReference>
<sequence>MPLEDGTAQDSILGNNNALADETEALNSIYDPDTVLLQTTSATETTAVLRLPDSAISFLISFATSYPDVPPQIIGTQSTGESSRKGEGEVAVSILRDVLGRIYTEGAVCLFDLVEEAGPLLSQHHEDDGHLDVQAEAAKEHAKDRSASPLPSHALENLHIHEQDHAFGYELNHSSDTPSAADIRAPNWTLSDTLTVSKSTFVARACTVHSLEEAQSALAHLLATNKKVAQATHNISAWRMRTSSQVSATAHRGAAAEDWDREVVIQDCDDDGETAAGSRLLHLLQLMDVWNCLVVVSRWYGGVKLGPDRFRLINQVAREAVVRGGWAKEKVDDTGTKGRGKGKGKR</sequence>
<keyword evidence="4" id="KW-0678">Repressor</keyword>
<name>A0AA38X0S5_9EURO</name>
<reference evidence="8" key="1">
    <citation type="submission" date="2022-10" db="EMBL/GenBank/DDBJ databases">
        <title>Culturing micro-colonial fungi from biological soil crusts in the Mojave desert and describing Neophaeococcomyces mojavensis, and introducing the new genera and species Taxawa tesnikishii.</title>
        <authorList>
            <person name="Kurbessoian T."/>
            <person name="Stajich J.E."/>
        </authorList>
    </citation>
    <scope>NUCLEOTIDE SEQUENCE</scope>
    <source>
        <strain evidence="8">TK_41</strain>
    </source>
</reference>
<dbReference type="CDD" id="cd23822">
    <property type="entry name" value="RWD_ScYIH1-like"/>
    <property type="match status" value="1"/>
</dbReference>
<keyword evidence="9" id="KW-1185">Reference proteome</keyword>
<dbReference type="AlphaFoldDB" id="A0AA38X0S5"/>
<comment type="similarity">
    <text evidence="2">Belongs to the IMPACT family.</text>
</comment>
<evidence type="ECO:0000313" key="8">
    <source>
        <dbReference type="EMBL" id="KAJ9604676.1"/>
    </source>
</evidence>
<dbReference type="Pfam" id="PF05773">
    <property type="entry name" value="RWD"/>
    <property type="match status" value="1"/>
</dbReference>
<evidence type="ECO:0000256" key="3">
    <source>
        <dbReference type="ARBA" id="ARBA00022490"/>
    </source>
</evidence>
<dbReference type="Pfam" id="PF01205">
    <property type="entry name" value="Impact_N"/>
    <property type="match status" value="1"/>
</dbReference>
<dbReference type="GO" id="GO:0006446">
    <property type="term" value="P:regulation of translational initiation"/>
    <property type="evidence" value="ECO:0007669"/>
    <property type="project" value="TreeGrafter"/>
</dbReference>
<dbReference type="GO" id="GO:0140469">
    <property type="term" value="P:GCN2-mediated signaling"/>
    <property type="evidence" value="ECO:0007669"/>
    <property type="project" value="TreeGrafter"/>
</dbReference>
<dbReference type="InterPro" id="IPR001498">
    <property type="entry name" value="Impact_N"/>
</dbReference>
<evidence type="ECO:0000256" key="2">
    <source>
        <dbReference type="ARBA" id="ARBA00007665"/>
    </source>
</evidence>
<keyword evidence="5" id="KW-0810">Translation regulation</keyword>
<evidence type="ECO:0000256" key="4">
    <source>
        <dbReference type="ARBA" id="ARBA00022491"/>
    </source>
</evidence>
<dbReference type="InterPro" id="IPR020568">
    <property type="entry name" value="Ribosomal_Su5_D2-typ_SF"/>
</dbReference>
<dbReference type="PROSITE" id="PS00910">
    <property type="entry name" value="UPF0029"/>
    <property type="match status" value="1"/>
</dbReference>
<accession>A0AA38X0S5</accession>
<dbReference type="InterPro" id="IPR006575">
    <property type="entry name" value="RWD_dom"/>
</dbReference>
<evidence type="ECO:0000259" key="7">
    <source>
        <dbReference type="PROSITE" id="PS50908"/>
    </source>
</evidence>
<feature type="domain" description="RWD" evidence="7">
    <location>
        <begin position="21"/>
        <end position="124"/>
    </location>
</feature>
<evidence type="ECO:0000313" key="9">
    <source>
        <dbReference type="Proteomes" id="UP001172673"/>
    </source>
</evidence>
<keyword evidence="3" id="KW-0963">Cytoplasm</keyword>